<gene>
    <name evidence="7" type="ORF">KV203_01950</name>
</gene>
<proteinExistence type="predicted"/>
<protein>
    <submittedName>
        <fullName evidence="7">TetR/AcrR family transcriptional regulator</fullName>
    </submittedName>
</protein>
<evidence type="ECO:0000256" key="2">
    <source>
        <dbReference type="ARBA" id="ARBA00023125"/>
    </source>
</evidence>
<dbReference type="Gene3D" id="1.10.357.10">
    <property type="entry name" value="Tetracycline Repressor, domain 2"/>
    <property type="match status" value="1"/>
</dbReference>
<dbReference type="PROSITE" id="PS50977">
    <property type="entry name" value="HTH_TETR_2"/>
    <property type="match status" value="1"/>
</dbReference>
<sequence length="224" mass="23723">MRTTRIYGGRTPDQRRTERRTRLIEAALELMVEGGVGSVTMTAACERSGVTGRYFYDHFADRDALVAAAFEESVQQTMQSVVGAITAARRESCDPARAAITSFVSAFERDPRLARIGLIDATDSRVLRPLRRRALAAFTDLVAAGYGAPTDAAAQLAASYAVGGLCEVLSRWFAGSLDLSGDQVIDACTELFHAAKPSTPALPTPDIPAAALSAGARPTPASMG</sequence>
<accession>A0ABX8S8N0</accession>
<dbReference type="InterPro" id="IPR001647">
    <property type="entry name" value="HTH_TetR"/>
</dbReference>
<dbReference type="SUPFAM" id="SSF46689">
    <property type="entry name" value="Homeodomain-like"/>
    <property type="match status" value="1"/>
</dbReference>
<evidence type="ECO:0000256" key="3">
    <source>
        <dbReference type="ARBA" id="ARBA00023163"/>
    </source>
</evidence>
<dbReference type="PANTHER" id="PTHR30055">
    <property type="entry name" value="HTH-TYPE TRANSCRIPTIONAL REGULATOR RUTR"/>
    <property type="match status" value="1"/>
</dbReference>
<dbReference type="PANTHER" id="PTHR30055:SF234">
    <property type="entry name" value="HTH-TYPE TRANSCRIPTIONAL REGULATOR BETI"/>
    <property type="match status" value="1"/>
</dbReference>
<evidence type="ECO:0000313" key="8">
    <source>
        <dbReference type="Proteomes" id="UP000887023"/>
    </source>
</evidence>
<evidence type="ECO:0000259" key="6">
    <source>
        <dbReference type="PROSITE" id="PS50977"/>
    </source>
</evidence>
<keyword evidence="8" id="KW-1185">Reference proteome</keyword>
<dbReference type="RefSeq" id="WP_083529763.1">
    <property type="nucleotide sequence ID" value="NZ_CBCRUZ010000020.1"/>
</dbReference>
<dbReference type="InterPro" id="IPR050109">
    <property type="entry name" value="HTH-type_TetR-like_transc_reg"/>
</dbReference>
<evidence type="ECO:0000256" key="4">
    <source>
        <dbReference type="PROSITE-ProRule" id="PRU00335"/>
    </source>
</evidence>
<dbReference type="PRINTS" id="PR00455">
    <property type="entry name" value="HTHTETR"/>
</dbReference>
<name>A0ABX8S8N0_9ACTN</name>
<keyword evidence="3" id="KW-0804">Transcription</keyword>
<feature type="DNA-binding region" description="H-T-H motif" evidence="4">
    <location>
        <begin position="40"/>
        <end position="59"/>
    </location>
</feature>
<organism evidence="7 8">
    <name type="scientific">Skermania pinensis</name>
    <dbReference type="NCBI Taxonomy" id="39122"/>
    <lineage>
        <taxon>Bacteria</taxon>
        <taxon>Bacillati</taxon>
        <taxon>Actinomycetota</taxon>
        <taxon>Actinomycetes</taxon>
        <taxon>Mycobacteriales</taxon>
        <taxon>Gordoniaceae</taxon>
        <taxon>Skermania</taxon>
    </lineage>
</organism>
<feature type="domain" description="HTH tetR-type" evidence="6">
    <location>
        <begin position="17"/>
        <end position="77"/>
    </location>
</feature>
<evidence type="ECO:0000256" key="5">
    <source>
        <dbReference type="SAM" id="MobiDB-lite"/>
    </source>
</evidence>
<reference evidence="7" key="1">
    <citation type="submission" date="2021-07" db="EMBL/GenBank/DDBJ databases">
        <title>Candidatus Kaistella beijingensis sp. nov. isolated from a municipal wastewater treatment plant is involved in sludge foaming.</title>
        <authorList>
            <person name="Song Y."/>
            <person name="Liu S.-J."/>
        </authorList>
    </citation>
    <scope>NUCLEOTIDE SEQUENCE</scope>
    <source>
        <strain evidence="7">DSM 43998</strain>
    </source>
</reference>
<dbReference type="InterPro" id="IPR009057">
    <property type="entry name" value="Homeodomain-like_sf"/>
</dbReference>
<keyword evidence="2 4" id="KW-0238">DNA-binding</keyword>
<evidence type="ECO:0000313" key="7">
    <source>
        <dbReference type="EMBL" id="QXQ14223.1"/>
    </source>
</evidence>
<dbReference type="Pfam" id="PF00440">
    <property type="entry name" value="TetR_N"/>
    <property type="match status" value="1"/>
</dbReference>
<evidence type="ECO:0000256" key="1">
    <source>
        <dbReference type="ARBA" id="ARBA00023015"/>
    </source>
</evidence>
<dbReference type="EMBL" id="CP079105">
    <property type="protein sequence ID" value="QXQ14223.1"/>
    <property type="molecule type" value="Genomic_DNA"/>
</dbReference>
<feature type="region of interest" description="Disordered" evidence="5">
    <location>
        <begin position="203"/>
        <end position="224"/>
    </location>
</feature>
<keyword evidence="1" id="KW-0805">Transcription regulation</keyword>
<dbReference type="Proteomes" id="UP000887023">
    <property type="component" value="Chromosome"/>
</dbReference>